<dbReference type="EnsemblPlants" id="OMERI08G00080.1">
    <property type="protein sequence ID" value="OMERI08G00080.1"/>
    <property type="gene ID" value="OMERI08G00080"/>
</dbReference>
<evidence type="ECO:0000256" key="5">
    <source>
        <dbReference type="SAM" id="Coils"/>
    </source>
</evidence>
<dbReference type="PANTHER" id="PTHR42647:SF76">
    <property type="entry name" value="OS10G0565500 PROTEIN"/>
    <property type="match status" value="1"/>
</dbReference>
<evidence type="ECO:0000259" key="7">
    <source>
        <dbReference type="PROSITE" id="PS50089"/>
    </source>
</evidence>
<dbReference type="PIRSF" id="PIRSF036836">
    <property type="entry name" value="RNase_bind_SBP1"/>
    <property type="match status" value="1"/>
</dbReference>
<evidence type="ECO:0000256" key="6">
    <source>
        <dbReference type="SAM" id="MobiDB-lite"/>
    </source>
</evidence>
<organism evidence="8">
    <name type="scientific">Oryza meridionalis</name>
    <dbReference type="NCBI Taxonomy" id="40149"/>
    <lineage>
        <taxon>Eukaryota</taxon>
        <taxon>Viridiplantae</taxon>
        <taxon>Streptophyta</taxon>
        <taxon>Embryophyta</taxon>
        <taxon>Tracheophyta</taxon>
        <taxon>Spermatophyta</taxon>
        <taxon>Magnoliopsida</taxon>
        <taxon>Liliopsida</taxon>
        <taxon>Poales</taxon>
        <taxon>Poaceae</taxon>
        <taxon>BOP clade</taxon>
        <taxon>Oryzoideae</taxon>
        <taxon>Oryzeae</taxon>
        <taxon>Oryzinae</taxon>
        <taxon>Oryza</taxon>
    </lineage>
</organism>
<keyword evidence="9" id="KW-1185">Reference proteome</keyword>
<feature type="coiled-coil region" evidence="5">
    <location>
        <begin position="187"/>
        <end position="221"/>
    </location>
</feature>
<keyword evidence="5" id="KW-0175">Coiled coil</keyword>
<dbReference type="Gramene" id="OMERI08G00080.1">
    <property type="protein sequence ID" value="OMERI08G00080.1"/>
    <property type="gene ID" value="OMERI08G00080"/>
</dbReference>
<dbReference type="GO" id="GO:0008270">
    <property type="term" value="F:zinc ion binding"/>
    <property type="evidence" value="ECO:0007669"/>
    <property type="project" value="UniProtKB-KW"/>
</dbReference>
<dbReference type="GO" id="GO:0004842">
    <property type="term" value="F:ubiquitin-protein transferase activity"/>
    <property type="evidence" value="ECO:0007669"/>
    <property type="project" value="TreeGrafter"/>
</dbReference>
<dbReference type="eggNOG" id="KOG1100">
    <property type="taxonomic scope" value="Eukaryota"/>
</dbReference>
<dbReference type="AlphaFoldDB" id="A0A0E0EGL2"/>
<dbReference type="InterPro" id="IPR013083">
    <property type="entry name" value="Znf_RING/FYVE/PHD"/>
</dbReference>
<evidence type="ECO:0000313" key="8">
    <source>
        <dbReference type="EnsemblPlants" id="OMERI08G00080.1"/>
    </source>
</evidence>
<evidence type="ECO:0000256" key="3">
    <source>
        <dbReference type="ARBA" id="ARBA00022833"/>
    </source>
</evidence>
<protein>
    <recommendedName>
        <fullName evidence="7">RING-type domain-containing protein</fullName>
    </recommendedName>
</protein>
<dbReference type="HOGENOM" id="CLU_038018_0_1_1"/>
<sequence length="345" mass="37081">MAVQAHYHHQQQHQPPPLFLARGVIVSPETTRPAGMEYHYQQHQPPPLFLDFSHGDGDGGNSRKRPREADAAAMVAAPPQMLSLQPQAQGHKVVSLAQLHNKRPPPATGLRLDFDDGGSEHVSTTTTSSASSLLSDELATQFDRCKNEMARMFQDHTERLRRALGEVRRRHYRSLLGAAEAAAARRMREKEAEASNAARRGAELEERVARLRAEAAAWQAKALADQSTAAALHAQLQQAAAAAAQARGSKSPEDDDNINNAAAAADDAESGFVDPDRVEEVTPPPPPSRPCRTCRARPSSVVLLPCRHLCVCEACEPAVSAAITAAAACPTCRGAVTGTVQVFIS</sequence>
<evidence type="ECO:0000256" key="1">
    <source>
        <dbReference type="ARBA" id="ARBA00022723"/>
    </source>
</evidence>
<keyword evidence="3" id="KW-0862">Zinc</keyword>
<evidence type="ECO:0000256" key="4">
    <source>
        <dbReference type="PROSITE-ProRule" id="PRU00175"/>
    </source>
</evidence>
<name>A0A0E0EGL2_9ORYZ</name>
<dbReference type="InterPro" id="IPR001841">
    <property type="entry name" value="Znf_RING"/>
</dbReference>
<keyword evidence="2 4" id="KW-0863">Zinc-finger</keyword>
<evidence type="ECO:0000313" key="9">
    <source>
        <dbReference type="Proteomes" id="UP000008021"/>
    </source>
</evidence>
<reference evidence="8" key="1">
    <citation type="submission" date="2015-04" db="UniProtKB">
        <authorList>
            <consortium name="EnsemblPlants"/>
        </authorList>
    </citation>
    <scope>IDENTIFICATION</scope>
</reference>
<keyword evidence="1" id="KW-0479">Metal-binding</keyword>
<dbReference type="Proteomes" id="UP000008021">
    <property type="component" value="Chromosome 8"/>
</dbReference>
<dbReference type="PROSITE" id="PS50089">
    <property type="entry name" value="ZF_RING_2"/>
    <property type="match status" value="1"/>
</dbReference>
<proteinExistence type="predicted"/>
<feature type="region of interest" description="Disordered" evidence="6">
    <location>
        <begin position="264"/>
        <end position="292"/>
    </location>
</feature>
<evidence type="ECO:0000256" key="2">
    <source>
        <dbReference type="ARBA" id="ARBA00022771"/>
    </source>
</evidence>
<dbReference type="CDD" id="cd16649">
    <property type="entry name" value="mRING-HC-C3HC5_CGRF1-like"/>
    <property type="match status" value="1"/>
</dbReference>
<reference evidence="8" key="2">
    <citation type="submission" date="2018-05" db="EMBL/GenBank/DDBJ databases">
        <title>OmerRS3 (Oryza meridionalis Reference Sequence Version 3).</title>
        <authorList>
            <person name="Zhang J."/>
            <person name="Kudrna D."/>
            <person name="Lee S."/>
            <person name="Talag J."/>
            <person name="Welchert J."/>
            <person name="Wing R.A."/>
        </authorList>
    </citation>
    <scope>NUCLEOTIDE SEQUENCE [LARGE SCALE GENOMIC DNA]</scope>
    <source>
        <strain evidence="8">cv. OR44</strain>
    </source>
</reference>
<feature type="domain" description="RING-type" evidence="7">
    <location>
        <begin position="291"/>
        <end position="333"/>
    </location>
</feature>
<accession>A0A0E0EGL2</accession>
<dbReference type="PANTHER" id="PTHR42647">
    <property type="entry name" value="SBP (S-RIBONUCLEASE BINDING PROTEIN) FAMILY PROTEIN"/>
    <property type="match status" value="1"/>
</dbReference>
<dbReference type="FunFam" id="3.30.40.10:FF:000590">
    <property type="entry name" value="Putative RING zinc finger domain superfamily protein"/>
    <property type="match status" value="1"/>
</dbReference>
<dbReference type="Pfam" id="PF13920">
    <property type="entry name" value="zf-C3HC4_3"/>
    <property type="match status" value="1"/>
</dbReference>
<dbReference type="Gene3D" id="3.30.40.10">
    <property type="entry name" value="Zinc/RING finger domain, C3HC4 (zinc finger)"/>
    <property type="match status" value="1"/>
</dbReference>
<dbReference type="STRING" id="40149.A0A0E0EGL2"/>